<proteinExistence type="predicted"/>
<dbReference type="AlphaFoldDB" id="A0A841CME4"/>
<gene>
    <name evidence="3" type="ORF">FHS29_004898</name>
</gene>
<dbReference type="RefSeq" id="WP_184694094.1">
    <property type="nucleotide sequence ID" value="NZ_JACHJN010000007.1"/>
</dbReference>
<reference evidence="3 4" key="1">
    <citation type="submission" date="2020-08" db="EMBL/GenBank/DDBJ databases">
        <title>Genomic Encyclopedia of Type Strains, Phase III (KMG-III): the genomes of soil and plant-associated and newly described type strains.</title>
        <authorList>
            <person name="Whitman W."/>
        </authorList>
    </citation>
    <scope>NUCLEOTIDE SEQUENCE [LARGE SCALE GENOMIC DNA]</scope>
    <source>
        <strain evidence="3 4">CECT 8640</strain>
    </source>
</reference>
<feature type="chain" id="PRO_5038667463" description="DUF4232 domain-containing protein" evidence="2">
    <location>
        <begin position="27"/>
        <end position="211"/>
    </location>
</feature>
<evidence type="ECO:0008006" key="5">
    <source>
        <dbReference type="Google" id="ProtNLM"/>
    </source>
</evidence>
<keyword evidence="4" id="KW-1185">Reference proteome</keyword>
<name>A0A841CME4_9PSEU</name>
<evidence type="ECO:0000256" key="1">
    <source>
        <dbReference type="SAM" id="MobiDB-lite"/>
    </source>
</evidence>
<organism evidence="3 4">
    <name type="scientific">Saccharothrix tamanrassetensis</name>
    <dbReference type="NCBI Taxonomy" id="1051531"/>
    <lineage>
        <taxon>Bacteria</taxon>
        <taxon>Bacillati</taxon>
        <taxon>Actinomycetota</taxon>
        <taxon>Actinomycetes</taxon>
        <taxon>Pseudonocardiales</taxon>
        <taxon>Pseudonocardiaceae</taxon>
        <taxon>Saccharothrix</taxon>
    </lineage>
</organism>
<keyword evidence="2" id="KW-0732">Signal</keyword>
<feature type="compositionally biased region" description="Low complexity" evidence="1">
    <location>
        <begin position="40"/>
        <end position="60"/>
    </location>
</feature>
<evidence type="ECO:0000256" key="2">
    <source>
        <dbReference type="SAM" id="SignalP"/>
    </source>
</evidence>
<evidence type="ECO:0000313" key="3">
    <source>
        <dbReference type="EMBL" id="MBB5958290.1"/>
    </source>
</evidence>
<dbReference type="PROSITE" id="PS51257">
    <property type="entry name" value="PROKAR_LIPOPROTEIN"/>
    <property type="match status" value="1"/>
</dbReference>
<protein>
    <recommendedName>
        <fullName evidence="5">DUF4232 domain-containing protein</fullName>
    </recommendedName>
</protein>
<dbReference type="Proteomes" id="UP000547510">
    <property type="component" value="Unassembled WGS sequence"/>
</dbReference>
<evidence type="ECO:0000313" key="4">
    <source>
        <dbReference type="Proteomes" id="UP000547510"/>
    </source>
</evidence>
<feature type="signal peptide" evidence="2">
    <location>
        <begin position="1"/>
        <end position="26"/>
    </location>
</feature>
<accession>A0A841CME4</accession>
<dbReference type="EMBL" id="JACHJN010000007">
    <property type="protein sequence ID" value="MBB5958290.1"/>
    <property type="molecule type" value="Genomic_DNA"/>
</dbReference>
<feature type="region of interest" description="Disordered" evidence="1">
    <location>
        <begin position="39"/>
        <end position="74"/>
    </location>
</feature>
<sequence length="211" mass="21491">MAPTRNRRTATRSLAVAAALSGGAIALTACTATPVHLNGSPTPASTATTTTTAVPTHTTSVRAGTTPPSSEPARAAVGWCDGHDLEMRATEEVSPVRGDRLFAIHFAARSGTSCTIGGTLSDVTFAAHDGAPLAIEIGGGEKPDYTEINLDDHREAVVYIRTAADDGSGLPVATIGFTLPGKGTRGDIVAVPWPAPIDGPVQLTNLMAPVS</sequence>
<comment type="caution">
    <text evidence="3">The sequence shown here is derived from an EMBL/GenBank/DDBJ whole genome shotgun (WGS) entry which is preliminary data.</text>
</comment>